<keyword evidence="1" id="KW-0812">Transmembrane</keyword>
<dbReference type="EMBL" id="OC922965">
    <property type="protein sequence ID" value="CAD7654544.1"/>
    <property type="molecule type" value="Genomic_DNA"/>
</dbReference>
<protein>
    <submittedName>
        <fullName evidence="2">Uncharacterized protein</fullName>
    </submittedName>
</protein>
<reference evidence="2" key="1">
    <citation type="submission" date="2020-11" db="EMBL/GenBank/DDBJ databases">
        <authorList>
            <person name="Tran Van P."/>
        </authorList>
    </citation>
    <scope>NUCLEOTIDE SEQUENCE</scope>
</reference>
<sequence length="180" mass="20692">MSALICPTLFHGFYSMAKCLIKDERLTICNLMTQTVKGLLLIPWLIKSYLDVLKYASDRLCVWRPPDDSERNHIDSYHKNSEIMGFFEEFYAGPTDSDYSLYIIPVMVALGATLGAVAFLFLYIQIKPNDTDRVALYNMRQSGAESYGVQYDLCDLVFHIPDDHQFNQELENVRNLYAGH</sequence>
<keyword evidence="1" id="KW-1133">Transmembrane helix</keyword>
<name>A0A7R9M7L6_9ACAR</name>
<accession>A0A7R9M7L6</accession>
<organism evidence="2">
    <name type="scientific">Oppiella nova</name>
    <dbReference type="NCBI Taxonomy" id="334625"/>
    <lineage>
        <taxon>Eukaryota</taxon>
        <taxon>Metazoa</taxon>
        <taxon>Ecdysozoa</taxon>
        <taxon>Arthropoda</taxon>
        <taxon>Chelicerata</taxon>
        <taxon>Arachnida</taxon>
        <taxon>Acari</taxon>
        <taxon>Acariformes</taxon>
        <taxon>Sarcoptiformes</taxon>
        <taxon>Oribatida</taxon>
        <taxon>Brachypylina</taxon>
        <taxon>Oppioidea</taxon>
        <taxon>Oppiidae</taxon>
        <taxon>Oppiella</taxon>
    </lineage>
</organism>
<dbReference type="Proteomes" id="UP000728032">
    <property type="component" value="Unassembled WGS sequence"/>
</dbReference>
<feature type="transmembrane region" description="Helical" evidence="1">
    <location>
        <begin position="99"/>
        <end position="124"/>
    </location>
</feature>
<evidence type="ECO:0000256" key="1">
    <source>
        <dbReference type="SAM" id="Phobius"/>
    </source>
</evidence>
<evidence type="ECO:0000313" key="3">
    <source>
        <dbReference type="Proteomes" id="UP000728032"/>
    </source>
</evidence>
<dbReference type="EMBL" id="CAJPVJ010008140">
    <property type="protein sequence ID" value="CAG2171731.1"/>
    <property type="molecule type" value="Genomic_DNA"/>
</dbReference>
<keyword evidence="3" id="KW-1185">Reference proteome</keyword>
<evidence type="ECO:0000313" key="2">
    <source>
        <dbReference type="EMBL" id="CAD7654544.1"/>
    </source>
</evidence>
<proteinExistence type="predicted"/>
<dbReference type="AlphaFoldDB" id="A0A7R9M7L6"/>
<keyword evidence="1" id="KW-0472">Membrane</keyword>
<gene>
    <name evidence="2" type="ORF">ONB1V03_LOCUS11191</name>
</gene>
<dbReference type="OrthoDB" id="6420233at2759"/>